<dbReference type="InterPro" id="IPR047715">
    <property type="entry name" value="EboA_dom"/>
</dbReference>
<evidence type="ECO:0000313" key="3">
    <source>
        <dbReference type="Proteomes" id="UP000237846"/>
    </source>
</evidence>
<proteinExistence type="predicted"/>
<reference evidence="2 3" key="1">
    <citation type="submission" date="2018-03" db="EMBL/GenBank/DDBJ databases">
        <title>Genomic Encyclopedia of Archaeal and Bacterial Type Strains, Phase II (KMG-II): from individual species to whole genera.</title>
        <authorList>
            <person name="Goeker M."/>
        </authorList>
    </citation>
    <scope>NUCLEOTIDE SEQUENCE [LARGE SCALE GENOMIC DNA]</scope>
    <source>
        <strain evidence="2 3">DSM 45601</strain>
    </source>
</reference>
<sequence length="294" mass="30281">MTRPGWIDERIAELAPDLALDARERLAGQAAEIAAEPSRVAVRFPAAARTVARGPADPADPGGLAGPTLDDQARAVLLAALRHGLAARGPHTGAADADPLVGGGPLPPLAAEVAALYRFGDADEKRAVLRALPVLDAGSAAEAADTADTVDPADAIGPAALPLVADALRTNDVRLVAAALGPYAARHLDADAWRQGVLKCLFVGVPLDAVAGLDRRADAELARMLAGYAVERAAAGRDVPADVWRVLDRHPAAVDASGLVELLRAPHPDQRAAAEQALASSHRPASVSRKEDLD</sequence>
<accession>A0A2T0QCY1</accession>
<dbReference type="AlphaFoldDB" id="A0A2T0QCY1"/>
<dbReference type="Proteomes" id="UP000237846">
    <property type="component" value="Unassembled WGS sequence"/>
</dbReference>
<dbReference type="RefSeq" id="WP_245929805.1">
    <property type="nucleotide sequence ID" value="NZ_PVZC01000001.1"/>
</dbReference>
<dbReference type="EMBL" id="PVZC01000001">
    <property type="protein sequence ID" value="PRY01731.1"/>
    <property type="molecule type" value="Genomic_DNA"/>
</dbReference>
<comment type="caution">
    <text evidence="2">The sequence shown here is derived from an EMBL/GenBank/DDBJ whole genome shotgun (WGS) entry which is preliminary data.</text>
</comment>
<evidence type="ECO:0000313" key="2">
    <source>
        <dbReference type="EMBL" id="PRY01731.1"/>
    </source>
</evidence>
<gene>
    <name evidence="2" type="ORF">CLV72_101315</name>
</gene>
<dbReference type="NCBIfam" id="NF035938">
    <property type="entry name" value="EboA_domain"/>
    <property type="match status" value="1"/>
</dbReference>
<evidence type="ECO:0008006" key="4">
    <source>
        <dbReference type="Google" id="ProtNLM"/>
    </source>
</evidence>
<name>A0A2T0QCY1_9ACTN</name>
<evidence type="ECO:0000256" key="1">
    <source>
        <dbReference type="SAM" id="MobiDB-lite"/>
    </source>
</evidence>
<protein>
    <recommendedName>
        <fullName evidence="4">HEAT repeat protein</fullName>
    </recommendedName>
</protein>
<keyword evidence="3" id="KW-1185">Reference proteome</keyword>
<feature type="region of interest" description="Disordered" evidence="1">
    <location>
        <begin position="271"/>
        <end position="294"/>
    </location>
</feature>
<organism evidence="2 3">
    <name type="scientific">Allonocardiopsis opalescens</name>
    <dbReference type="NCBI Taxonomy" id="1144618"/>
    <lineage>
        <taxon>Bacteria</taxon>
        <taxon>Bacillati</taxon>
        <taxon>Actinomycetota</taxon>
        <taxon>Actinomycetes</taxon>
        <taxon>Streptosporangiales</taxon>
        <taxon>Allonocardiopsis</taxon>
    </lineage>
</organism>